<reference evidence="2 3" key="1">
    <citation type="submission" date="2023-10" db="EMBL/GenBank/DDBJ databases">
        <title>Noviherbaspirillum sp. CPCC 100848 genome assembly.</title>
        <authorList>
            <person name="Li X.Y."/>
            <person name="Fang X.M."/>
        </authorList>
    </citation>
    <scope>NUCLEOTIDE SEQUENCE [LARGE SCALE GENOMIC DNA]</scope>
    <source>
        <strain evidence="2 3">CPCC 100848</strain>
    </source>
</reference>
<dbReference type="EMBL" id="JAWIIV010000020">
    <property type="protein sequence ID" value="MEC4721646.1"/>
    <property type="molecule type" value="Genomic_DNA"/>
</dbReference>
<evidence type="ECO:0000313" key="2">
    <source>
        <dbReference type="EMBL" id="MEC4721646.1"/>
    </source>
</evidence>
<sequence length="45" mass="5120">MQQKQSGDQHILPIDEPAEDPHRPHRVNRSDMQKTLPIDTEGDAS</sequence>
<protein>
    <submittedName>
        <fullName evidence="2">Uncharacterized protein</fullName>
    </submittedName>
</protein>
<organism evidence="2 3">
    <name type="scientific">Noviherbaspirillum album</name>
    <dbReference type="NCBI Taxonomy" id="3080276"/>
    <lineage>
        <taxon>Bacteria</taxon>
        <taxon>Pseudomonadati</taxon>
        <taxon>Pseudomonadota</taxon>
        <taxon>Betaproteobacteria</taxon>
        <taxon>Burkholderiales</taxon>
        <taxon>Oxalobacteraceae</taxon>
        <taxon>Noviherbaspirillum</taxon>
    </lineage>
</organism>
<gene>
    <name evidence="2" type="ORF">RY831_20980</name>
</gene>
<evidence type="ECO:0000313" key="3">
    <source>
        <dbReference type="Proteomes" id="UP001352263"/>
    </source>
</evidence>
<evidence type="ECO:0000256" key="1">
    <source>
        <dbReference type="SAM" id="MobiDB-lite"/>
    </source>
</evidence>
<dbReference type="Proteomes" id="UP001352263">
    <property type="component" value="Unassembled WGS sequence"/>
</dbReference>
<accession>A0ABU6JDC9</accession>
<feature type="region of interest" description="Disordered" evidence="1">
    <location>
        <begin position="1"/>
        <end position="45"/>
    </location>
</feature>
<comment type="caution">
    <text evidence="2">The sequence shown here is derived from an EMBL/GenBank/DDBJ whole genome shotgun (WGS) entry which is preliminary data.</text>
</comment>
<dbReference type="RefSeq" id="WP_326508330.1">
    <property type="nucleotide sequence ID" value="NZ_JAWIIV010000020.1"/>
</dbReference>
<keyword evidence="3" id="KW-1185">Reference proteome</keyword>
<proteinExistence type="predicted"/>
<name>A0ABU6JDC9_9BURK</name>